<organism evidence="1 2">
    <name type="scientific">Azospirillum baldaniorum</name>
    <dbReference type="NCBI Taxonomy" id="1064539"/>
    <lineage>
        <taxon>Bacteria</taxon>
        <taxon>Pseudomonadati</taxon>
        <taxon>Pseudomonadota</taxon>
        <taxon>Alphaproteobacteria</taxon>
        <taxon>Rhodospirillales</taxon>
        <taxon>Azospirillaceae</taxon>
        <taxon>Azospirillum</taxon>
    </lineage>
</organism>
<dbReference type="RefSeq" id="WP_014197243.1">
    <property type="nucleotide sequence ID" value="NC_016594.1"/>
</dbReference>
<evidence type="ECO:0000313" key="1">
    <source>
        <dbReference type="EMBL" id="CCC99738.1"/>
    </source>
</evidence>
<sequence>MKIEDLNAVRETNDRMKRTAEFLERVEAGKFDVRSCGYDIALPNTHTDAIKALIVSGLRQQIAECRKSLTDRGVVLPEA</sequence>
<geneLocation type="plasmid" evidence="1 2">
    <name>AZOBR_p1</name>
</geneLocation>
<protein>
    <submittedName>
        <fullName evidence="1">Uncharacterized protein</fullName>
    </submittedName>
</protein>
<reference evidence="1 2" key="1">
    <citation type="journal article" date="2011" name="PLoS Genet.">
        <title>Azospirillum genomes reveal transition of bacteria from aquatic to terrestrial environments.</title>
        <authorList>
            <person name="Wisniewski-Dye F."/>
            <person name="Borziak K."/>
            <person name="Khalsa-Moyers G."/>
            <person name="Alexandre G."/>
            <person name="Sukharnikov L.O."/>
            <person name="Wuichet K."/>
            <person name="Hurst G.B."/>
            <person name="McDonald W.H."/>
            <person name="Robertson J.S."/>
            <person name="Barbe V."/>
            <person name="Calteau A."/>
            <person name="Rouy Z."/>
            <person name="Mangenot S."/>
            <person name="Prigent-Combaret C."/>
            <person name="Normand P."/>
            <person name="Boyer M."/>
            <person name="Siguier P."/>
            <person name="Dessaux Y."/>
            <person name="Elmerich C."/>
            <person name="Condemine G."/>
            <person name="Krishnen G."/>
            <person name="Kennedy I."/>
            <person name="Paterson A.H."/>
            <person name="Gonzalez V."/>
            <person name="Mavingui P."/>
            <person name="Zhulin I.B."/>
        </authorList>
    </citation>
    <scope>NUCLEOTIDE SEQUENCE [LARGE SCALE GENOMIC DNA]</scope>
    <source>
        <strain evidence="1 2">Sp245</strain>
    </source>
</reference>
<gene>
    <name evidence="1" type="ORF">AZOBR_p120056</name>
</gene>
<dbReference type="AlphaFoldDB" id="A0A9P1JU11"/>
<dbReference type="EMBL" id="HE577328">
    <property type="protein sequence ID" value="CCC99738.1"/>
    <property type="molecule type" value="Genomic_DNA"/>
</dbReference>
<name>A0A9P1JU11_9PROT</name>
<proteinExistence type="predicted"/>
<keyword evidence="1" id="KW-0614">Plasmid</keyword>
<keyword evidence="2" id="KW-1185">Reference proteome</keyword>
<dbReference type="Proteomes" id="UP000007319">
    <property type="component" value="Plasmid AZOBR_p1"/>
</dbReference>
<dbReference type="KEGG" id="abs:AZOBR_p120056"/>
<evidence type="ECO:0000313" key="2">
    <source>
        <dbReference type="Proteomes" id="UP000007319"/>
    </source>
</evidence>
<accession>A0A9P1JU11</accession>